<keyword evidence="3" id="KW-1185">Reference proteome</keyword>
<reference evidence="2 3" key="1">
    <citation type="submission" date="2016-11" db="EMBL/GenBank/DDBJ databases">
        <authorList>
            <person name="Jaros S."/>
            <person name="Januszkiewicz K."/>
            <person name="Wedrychowicz H."/>
        </authorList>
    </citation>
    <scope>NUCLEOTIDE SEQUENCE [LARGE SCALE GENOMIC DNA]</scope>
    <source>
        <strain evidence="2 3">DSM 21864</strain>
    </source>
</reference>
<protein>
    <submittedName>
        <fullName evidence="2">Formiminotetrahydrofolate cyclodeaminase</fullName>
    </submittedName>
</protein>
<organism evidence="2 3">
    <name type="scientific">Clostridium amylolyticum</name>
    <dbReference type="NCBI Taxonomy" id="1121298"/>
    <lineage>
        <taxon>Bacteria</taxon>
        <taxon>Bacillati</taxon>
        <taxon>Bacillota</taxon>
        <taxon>Clostridia</taxon>
        <taxon>Eubacteriales</taxon>
        <taxon>Clostridiaceae</taxon>
        <taxon>Clostridium</taxon>
    </lineage>
</organism>
<evidence type="ECO:0000313" key="2">
    <source>
        <dbReference type="EMBL" id="SHJ59943.1"/>
    </source>
</evidence>
<dbReference type="OrthoDB" id="7959174at2"/>
<dbReference type="AlphaFoldDB" id="A0A1M6KLU0"/>
<evidence type="ECO:0000313" key="3">
    <source>
        <dbReference type="Proteomes" id="UP000184080"/>
    </source>
</evidence>
<dbReference type="STRING" id="1121298.SAMN05444401_3412"/>
<dbReference type="GO" id="GO:0003824">
    <property type="term" value="F:catalytic activity"/>
    <property type="evidence" value="ECO:0007669"/>
    <property type="project" value="InterPro"/>
</dbReference>
<dbReference type="InterPro" id="IPR036178">
    <property type="entry name" value="Formintransfe-cycloase-like_sf"/>
</dbReference>
<evidence type="ECO:0000259" key="1">
    <source>
        <dbReference type="Pfam" id="PF04961"/>
    </source>
</evidence>
<accession>A0A1M6KLU0</accession>
<dbReference type="RefSeq" id="WP_073009470.1">
    <property type="nucleotide sequence ID" value="NZ_FQZO01000006.1"/>
</dbReference>
<name>A0A1M6KLU0_9CLOT</name>
<dbReference type="Proteomes" id="UP000184080">
    <property type="component" value="Unassembled WGS sequence"/>
</dbReference>
<dbReference type="InterPro" id="IPR007044">
    <property type="entry name" value="Cyclodeamin/CycHdrlase"/>
</dbReference>
<dbReference type="Pfam" id="PF04961">
    <property type="entry name" value="FTCD_C"/>
    <property type="match status" value="1"/>
</dbReference>
<gene>
    <name evidence="2" type="ORF">SAMN05444401_3412</name>
</gene>
<dbReference type="EMBL" id="FQZO01000006">
    <property type="protein sequence ID" value="SHJ59943.1"/>
    <property type="molecule type" value="Genomic_DNA"/>
</dbReference>
<proteinExistence type="predicted"/>
<dbReference type="SUPFAM" id="SSF101262">
    <property type="entry name" value="Methenyltetrahydrofolate cyclohydrolase-like"/>
    <property type="match status" value="1"/>
</dbReference>
<sequence>MFKNLPLNEFLDDLSSNSPAPGGGSVAALSSALAASLGSMVANLTIGKKSYNELSEENKIKVDESLKKCLSYKEEYVNFIEEDAQSFLKVMDIFKLPKETEEEKLVRSKALQEGYKVALEVPKRLCEETLKVYPILGELANYGNKNAISDVGVAVIMAHASIESALLNVIINLGSIKDGEYVDNINAFIEATRKQSLQWKEKISKIVSEKL</sequence>
<dbReference type="Gene3D" id="1.20.120.680">
    <property type="entry name" value="Formiminotetrahydrofolate cyclodeaminase monomer, up-and-down helical bundle"/>
    <property type="match status" value="1"/>
</dbReference>
<feature type="domain" description="Cyclodeaminase/cyclohydrolase" evidence="1">
    <location>
        <begin position="7"/>
        <end position="189"/>
    </location>
</feature>